<dbReference type="KEGG" id="daur:Daura_48640"/>
<sequence>MSATHRVVRPSWTCAVDGLPWPCTEAQRSLRDNDPAMLRQTMANLMAIAQRELANTDPATLYRRFLAWTLEPDQRCAICGSRRHAMIPGIPPRLTPCDGLRAALAADDLPR</sequence>
<evidence type="ECO:0000313" key="2">
    <source>
        <dbReference type="Proteomes" id="UP001058003"/>
    </source>
</evidence>
<protein>
    <recommendedName>
        <fullName evidence="3">Flavin reductase</fullName>
    </recommendedName>
</protein>
<evidence type="ECO:0008006" key="3">
    <source>
        <dbReference type="Google" id="ProtNLM"/>
    </source>
</evidence>
<organism evidence="1 2">
    <name type="scientific">Dactylosporangium aurantiacum</name>
    <dbReference type="NCBI Taxonomy" id="35754"/>
    <lineage>
        <taxon>Bacteria</taxon>
        <taxon>Bacillati</taxon>
        <taxon>Actinomycetota</taxon>
        <taxon>Actinomycetes</taxon>
        <taxon>Micromonosporales</taxon>
        <taxon>Micromonosporaceae</taxon>
        <taxon>Dactylosporangium</taxon>
    </lineage>
</organism>
<dbReference type="AlphaFoldDB" id="A0A9Q9MCQ6"/>
<dbReference type="Proteomes" id="UP001058003">
    <property type="component" value="Chromosome"/>
</dbReference>
<name>A0A9Q9MCQ6_9ACTN</name>
<dbReference type="EMBL" id="CP073767">
    <property type="protein sequence ID" value="UWZ54248.1"/>
    <property type="molecule type" value="Genomic_DNA"/>
</dbReference>
<dbReference type="OrthoDB" id="3393036at2"/>
<gene>
    <name evidence="1" type="ORF">Daura_48640</name>
</gene>
<keyword evidence="2" id="KW-1185">Reference proteome</keyword>
<reference evidence="1" key="1">
    <citation type="submission" date="2021-04" db="EMBL/GenBank/DDBJ databases">
        <title>Dactylosporangium aurantiacum NRRL B-8018 full assembly.</title>
        <authorList>
            <person name="Hartkoorn R.C."/>
            <person name="Beaudoing E."/>
            <person name="Hot D."/>
        </authorList>
    </citation>
    <scope>NUCLEOTIDE SEQUENCE</scope>
    <source>
        <strain evidence="1">NRRL B-8018</strain>
    </source>
</reference>
<evidence type="ECO:0000313" key="1">
    <source>
        <dbReference type="EMBL" id="UWZ54248.1"/>
    </source>
</evidence>
<proteinExistence type="predicted"/>
<accession>A0A9Q9MCQ6</accession>
<dbReference type="RefSeq" id="WP_156090096.1">
    <property type="nucleotide sequence ID" value="NZ_CP073767.1"/>
</dbReference>